<organism evidence="2 3">
    <name type="scientific">Ficus carica</name>
    <name type="common">Common fig</name>
    <dbReference type="NCBI Taxonomy" id="3494"/>
    <lineage>
        <taxon>Eukaryota</taxon>
        <taxon>Viridiplantae</taxon>
        <taxon>Streptophyta</taxon>
        <taxon>Embryophyta</taxon>
        <taxon>Tracheophyta</taxon>
        <taxon>Spermatophyta</taxon>
        <taxon>Magnoliopsida</taxon>
        <taxon>eudicotyledons</taxon>
        <taxon>Gunneridae</taxon>
        <taxon>Pentapetalae</taxon>
        <taxon>rosids</taxon>
        <taxon>fabids</taxon>
        <taxon>Rosales</taxon>
        <taxon>Moraceae</taxon>
        <taxon>Ficeae</taxon>
        <taxon>Ficus</taxon>
    </lineage>
</organism>
<feature type="region of interest" description="Disordered" evidence="1">
    <location>
        <begin position="1"/>
        <end position="31"/>
    </location>
</feature>
<reference evidence="2" key="1">
    <citation type="submission" date="2023-07" db="EMBL/GenBank/DDBJ databases">
        <title>draft genome sequence of fig (Ficus carica).</title>
        <authorList>
            <person name="Takahashi T."/>
            <person name="Nishimura K."/>
        </authorList>
    </citation>
    <scope>NUCLEOTIDE SEQUENCE</scope>
</reference>
<feature type="compositionally biased region" description="Low complexity" evidence="1">
    <location>
        <begin position="10"/>
        <end position="19"/>
    </location>
</feature>
<keyword evidence="3" id="KW-1185">Reference proteome</keyword>
<dbReference type="EMBL" id="BTGU01010870">
    <property type="protein sequence ID" value="GMN74400.1"/>
    <property type="molecule type" value="Genomic_DNA"/>
</dbReference>
<accession>A0AA88EGM6</accession>
<proteinExistence type="predicted"/>
<dbReference type="Proteomes" id="UP001187192">
    <property type="component" value="Unassembled WGS sequence"/>
</dbReference>
<sequence>MPTITIPSTLCSPCSSSQFPSPPPPLAAAQS</sequence>
<evidence type="ECO:0000313" key="2">
    <source>
        <dbReference type="EMBL" id="GMN74400.1"/>
    </source>
</evidence>
<feature type="compositionally biased region" description="Pro residues" evidence="1">
    <location>
        <begin position="20"/>
        <end position="31"/>
    </location>
</feature>
<evidence type="ECO:0000256" key="1">
    <source>
        <dbReference type="SAM" id="MobiDB-lite"/>
    </source>
</evidence>
<evidence type="ECO:0000313" key="3">
    <source>
        <dbReference type="Proteomes" id="UP001187192"/>
    </source>
</evidence>
<dbReference type="AlphaFoldDB" id="A0AA88EGM6"/>
<name>A0AA88EGM6_FICCA</name>
<protein>
    <submittedName>
        <fullName evidence="2">Uncharacterized protein</fullName>
    </submittedName>
</protein>
<gene>
    <name evidence="2" type="ORF">TIFTF001_052365</name>
</gene>
<comment type="caution">
    <text evidence="2">The sequence shown here is derived from an EMBL/GenBank/DDBJ whole genome shotgun (WGS) entry which is preliminary data.</text>
</comment>